<dbReference type="InterPro" id="IPR025255">
    <property type="entry name" value="DUF4202"/>
</dbReference>
<evidence type="ECO:0000313" key="1">
    <source>
        <dbReference type="EMBL" id="MDQ8193872.1"/>
    </source>
</evidence>
<dbReference type="RefSeq" id="WP_308984359.1">
    <property type="nucleotide sequence ID" value="NZ_JARXIC010000006.1"/>
</dbReference>
<dbReference type="PANTHER" id="PTHR41729">
    <property type="entry name" value="GLUTAMYL-TRNA SYNTHETASE"/>
    <property type="match status" value="1"/>
</dbReference>
<sequence>MNIHFKETSRFKEAIAAFDALNQQDPNLVEIEGQSVPQELHKSLAMTRWVNHLAPNASEAVHLAARCQHLCRWEVPRRSYPEGRTGYLQWRADLKIMHAQKSADILRQLGYEQELIDTVKMINLKQGIKRHQEVQLIEDALCLVFLEFQFEAYLDQWDTSKMIGILQKTWAKMSDQGHQAASQLSMFERAQKIIQQALG</sequence>
<comment type="caution">
    <text evidence="1">The sequence shown here is derived from an EMBL/GenBank/DDBJ whole genome shotgun (WGS) entry which is preliminary data.</text>
</comment>
<organism evidence="1 2">
    <name type="scientific">Thalassobacterium sedimentorum</name>
    <dbReference type="NCBI Taxonomy" id="3041258"/>
    <lineage>
        <taxon>Bacteria</taxon>
        <taxon>Pseudomonadati</taxon>
        <taxon>Verrucomicrobiota</taxon>
        <taxon>Opitutia</taxon>
        <taxon>Puniceicoccales</taxon>
        <taxon>Coraliomargaritaceae</taxon>
        <taxon>Thalassobacterium</taxon>
    </lineage>
</organism>
<accession>A0ABU1AGC4</accession>
<dbReference type="Proteomes" id="UP001243717">
    <property type="component" value="Unassembled WGS sequence"/>
</dbReference>
<protein>
    <submittedName>
        <fullName evidence="1">DUF4202 domain-containing protein</fullName>
    </submittedName>
</protein>
<name>A0ABU1AGC4_9BACT</name>
<gene>
    <name evidence="1" type="ORF">QEH59_05520</name>
</gene>
<dbReference type="PANTHER" id="PTHR41729:SF1">
    <property type="entry name" value="GLUTAMYL-TRNA SYNTHETASE"/>
    <property type="match status" value="1"/>
</dbReference>
<reference evidence="1 2" key="1">
    <citation type="submission" date="2023-04" db="EMBL/GenBank/DDBJ databases">
        <title>A novel bacteria isolated from coastal sediment.</title>
        <authorList>
            <person name="Liu X.-J."/>
            <person name="Du Z.-J."/>
        </authorList>
    </citation>
    <scope>NUCLEOTIDE SEQUENCE [LARGE SCALE GENOMIC DNA]</scope>
    <source>
        <strain evidence="1 2">SDUM461004</strain>
    </source>
</reference>
<dbReference type="EMBL" id="JARXIC010000006">
    <property type="protein sequence ID" value="MDQ8193872.1"/>
    <property type="molecule type" value="Genomic_DNA"/>
</dbReference>
<keyword evidence="2" id="KW-1185">Reference proteome</keyword>
<evidence type="ECO:0000313" key="2">
    <source>
        <dbReference type="Proteomes" id="UP001243717"/>
    </source>
</evidence>
<dbReference type="Pfam" id="PF13875">
    <property type="entry name" value="DUF4202"/>
    <property type="match status" value="1"/>
</dbReference>
<proteinExistence type="predicted"/>